<feature type="signal peptide" evidence="3">
    <location>
        <begin position="1"/>
        <end position="22"/>
    </location>
</feature>
<comment type="caution">
    <text evidence="5">The sequence shown here is derived from an EMBL/GenBank/DDBJ whole genome shotgun (WGS) entry which is preliminary data.</text>
</comment>
<feature type="chain" id="PRO_5035257637" description="CUB domain-containing protein" evidence="3">
    <location>
        <begin position="23"/>
        <end position="205"/>
    </location>
</feature>
<sequence length="205" mass="22800">MLGKQSLLFLVSLGFLLSSSLSFENNIRPYLDDGDDIFDRDLSIERKLRSDKFDTNNPLGGRLARQMNVTQMNPGYGAVENGVGCGYQRMRPGQVVTIQSSNFRTGEYFNNEACVWRFYGHHCTLAAQCPCSDIPQSKHCLEDYLKISDGFVYLQRFCGDVRPTGRAMYVIPTNITCPVTEILGRSTPTTPLQNTTLGVVPPGGK</sequence>
<protein>
    <recommendedName>
        <fullName evidence="4">CUB domain-containing protein</fullName>
    </recommendedName>
</protein>
<evidence type="ECO:0000259" key="4">
    <source>
        <dbReference type="PROSITE" id="PS01180"/>
    </source>
</evidence>
<organism evidence="5 6">
    <name type="scientific">Allacma fusca</name>
    <dbReference type="NCBI Taxonomy" id="39272"/>
    <lineage>
        <taxon>Eukaryota</taxon>
        <taxon>Metazoa</taxon>
        <taxon>Ecdysozoa</taxon>
        <taxon>Arthropoda</taxon>
        <taxon>Hexapoda</taxon>
        <taxon>Collembola</taxon>
        <taxon>Symphypleona</taxon>
        <taxon>Sminthuridae</taxon>
        <taxon>Allacma</taxon>
    </lineage>
</organism>
<dbReference type="AlphaFoldDB" id="A0A8J2LK23"/>
<dbReference type="OrthoDB" id="10592816at2759"/>
<keyword evidence="6" id="KW-1185">Reference proteome</keyword>
<proteinExistence type="predicted"/>
<dbReference type="Proteomes" id="UP000708208">
    <property type="component" value="Unassembled WGS sequence"/>
</dbReference>
<evidence type="ECO:0000313" key="5">
    <source>
        <dbReference type="EMBL" id="CAG7834594.1"/>
    </source>
</evidence>
<comment type="caution">
    <text evidence="2">Lacks conserved residue(s) required for the propagation of feature annotation.</text>
</comment>
<dbReference type="EMBL" id="CAJVCH010570298">
    <property type="protein sequence ID" value="CAG7834594.1"/>
    <property type="molecule type" value="Genomic_DNA"/>
</dbReference>
<name>A0A8J2LK23_9HEXA</name>
<gene>
    <name evidence="5" type="ORF">AFUS01_LOCUS44083</name>
</gene>
<evidence type="ECO:0000256" key="2">
    <source>
        <dbReference type="PROSITE-ProRule" id="PRU00059"/>
    </source>
</evidence>
<feature type="domain" description="CUB" evidence="4">
    <location>
        <begin position="85"/>
        <end position="163"/>
    </location>
</feature>
<accession>A0A8J2LK23</accession>
<reference evidence="5" key="1">
    <citation type="submission" date="2021-06" db="EMBL/GenBank/DDBJ databases">
        <authorList>
            <person name="Hodson N. C."/>
            <person name="Mongue J. A."/>
            <person name="Jaron S. K."/>
        </authorList>
    </citation>
    <scope>NUCLEOTIDE SEQUENCE</scope>
</reference>
<dbReference type="InterPro" id="IPR000859">
    <property type="entry name" value="CUB_dom"/>
</dbReference>
<keyword evidence="1" id="KW-1015">Disulfide bond</keyword>
<dbReference type="PROSITE" id="PS01180">
    <property type="entry name" value="CUB"/>
    <property type="match status" value="1"/>
</dbReference>
<evidence type="ECO:0000313" key="6">
    <source>
        <dbReference type="Proteomes" id="UP000708208"/>
    </source>
</evidence>
<keyword evidence="3" id="KW-0732">Signal</keyword>
<evidence type="ECO:0000256" key="1">
    <source>
        <dbReference type="ARBA" id="ARBA00023157"/>
    </source>
</evidence>
<evidence type="ECO:0000256" key="3">
    <source>
        <dbReference type="SAM" id="SignalP"/>
    </source>
</evidence>
<dbReference type="Pfam" id="PF00431">
    <property type="entry name" value="CUB"/>
    <property type="match status" value="1"/>
</dbReference>